<reference evidence="1 2" key="1">
    <citation type="submission" date="2016-11" db="EMBL/GenBank/DDBJ databases">
        <title>Whole genomes of Flavobacteriaceae.</title>
        <authorList>
            <person name="Stine C."/>
            <person name="Li C."/>
            <person name="Tadesse D."/>
        </authorList>
    </citation>
    <scope>NUCLEOTIDE SEQUENCE [LARGE SCALE GENOMIC DNA]</scope>
    <source>
        <strain evidence="1 2">DSM 24704</strain>
    </source>
</reference>
<dbReference type="EMBL" id="MUGS01000027">
    <property type="protein sequence ID" value="OXG05064.1"/>
    <property type="molecule type" value="Genomic_DNA"/>
</dbReference>
<protein>
    <submittedName>
        <fullName evidence="1">Uncharacterized protein</fullName>
    </submittedName>
</protein>
<gene>
    <name evidence="1" type="ORF">B0A64_13610</name>
</gene>
<organism evidence="1 2">
    <name type="scientific">Flavobacterium araucananum</name>
    <dbReference type="NCBI Taxonomy" id="946678"/>
    <lineage>
        <taxon>Bacteria</taxon>
        <taxon>Pseudomonadati</taxon>
        <taxon>Bacteroidota</taxon>
        <taxon>Flavobacteriia</taxon>
        <taxon>Flavobacteriales</taxon>
        <taxon>Flavobacteriaceae</taxon>
        <taxon>Flavobacterium</taxon>
    </lineage>
</organism>
<sequence length="32" mass="3794">MKWTGKTKTTFDVIKYQFNLSEAALRTLMKKN</sequence>
<evidence type="ECO:0000313" key="1">
    <source>
        <dbReference type="EMBL" id="OXG05064.1"/>
    </source>
</evidence>
<dbReference type="Pfam" id="PF10985">
    <property type="entry name" value="DUF2805"/>
    <property type="match status" value="1"/>
</dbReference>
<evidence type="ECO:0000313" key="2">
    <source>
        <dbReference type="Proteomes" id="UP000214684"/>
    </source>
</evidence>
<accession>A0A227P6M9</accession>
<name>A0A227P6M9_9FLAO</name>
<dbReference type="Proteomes" id="UP000214684">
    <property type="component" value="Unassembled WGS sequence"/>
</dbReference>
<proteinExistence type="predicted"/>
<dbReference type="RefSeq" id="WP_089480071.1">
    <property type="nucleotide sequence ID" value="NZ_MUGS01000027.1"/>
</dbReference>
<dbReference type="InterPro" id="IPR019882">
    <property type="entry name" value="CHP03643"/>
</dbReference>
<dbReference type="AlphaFoldDB" id="A0A227P6M9"/>
<keyword evidence="2" id="KW-1185">Reference proteome</keyword>
<comment type="caution">
    <text evidence="1">The sequence shown here is derived from an EMBL/GenBank/DDBJ whole genome shotgun (WGS) entry which is preliminary data.</text>
</comment>